<keyword evidence="1" id="KW-0378">Hydrolase</keyword>
<dbReference type="PANTHER" id="PTHR47642:SF5">
    <property type="entry name" value="ATP-DEPENDENT DNA HELICASE"/>
    <property type="match status" value="1"/>
</dbReference>
<feature type="region of interest" description="Disordered" evidence="2">
    <location>
        <begin position="103"/>
        <end position="157"/>
    </location>
</feature>
<keyword evidence="1" id="KW-0547">Nucleotide-binding</keyword>
<evidence type="ECO:0000256" key="2">
    <source>
        <dbReference type="SAM" id="MobiDB-lite"/>
    </source>
</evidence>
<accession>A0A5K1JZJ1</accession>
<dbReference type="GO" id="GO:0006310">
    <property type="term" value="P:DNA recombination"/>
    <property type="evidence" value="ECO:0007669"/>
    <property type="project" value="UniProtKB-KW"/>
</dbReference>
<dbReference type="InterPro" id="IPR051055">
    <property type="entry name" value="PIF1_helicase"/>
</dbReference>
<dbReference type="Pfam" id="PF05970">
    <property type="entry name" value="PIF1"/>
    <property type="match status" value="1"/>
</dbReference>
<dbReference type="GO" id="GO:0006281">
    <property type="term" value="P:DNA repair"/>
    <property type="evidence" value="ECO:0007669"/>
    <property type="project" value="UniProtKB-KW"/>
</dbReference>
<proteinExistence type="inferred from homology"/>
<dbReference type="AlphaFoldDB" id="A0A5K1JZJ1"/>
<feature type="domain" description="AAA+ ATPase" evidence="3">
    <location>
        <begin position="197"/>
        <end position="345"/>
    </location>
</feature>
<keyword evidence="1" id="KW-0067">ATP-binding</keyword>
<reference evidence="4" key="1">
    <citation type="submission" date="2019-10" db="EMBL/GenBank/DDBJ databases">
        <authorList>
            <person name="Nor Muhammad N."/>
        </authorList>
    </citation>
    <scope>NUCLEOTIDE SEQUENCE</scope>
</reference>
<feature type="region of interest" description="Disordered" evidence="2">
    <location>
        <begin position="1"/>
        <end position="26"/>
    </location>
</feature>
<dbReference type="GO" id="GO:0005524">
    <property type="term" value="F:ATP binding"/>
    <property type="evidence" value="ECO:0007669"/>
    <property type="project" value="UniProtKB-KW"/>
</dbReference>
<dbReference type="Gene3D" id="3.40.50.300">
    <property type="entry name" value="P-loop containing nucleotide triphosphate hydrolases"/>
    <property type="match status" value="1"/>
</dbReference>
<dbReference type="GO" id="GO:0000723">
    <property type="term" value="P:telomere maintenance"/>
    <property type="evidence" value="ECO:0007669"/>
    <property type="project" value="InterPro"/>
</dbReference>
<gene>
    <name evidence="4" type="primary">I1S4P4</name>
</gene>
<comment type="similarity">
    <text evidence="1">Belongs to the helicase family.</text>
</comment>
<organism evidence="4">
    <name type="scientific">Ganoderma boninense</name>
    <dbReference type="NCBI Taxonomy" id="34458"/>
    <lineage>
        <taxon>Eukaryota</taxon>
        <taxon>Fungi</taxon>
        <taxon>Dikarya</taxon>
        <taxon>Basidiomycota</taxon>
        <taxon>Agaricomycotina</taxon>
        <taxon>Agaricomycetes</taxon>
        <taxon>Polyporales</taxon>
        <taxon>Polyporaceae</taxon>
        <taxon>Ganoderma</taxon>
    </lineage>
</organism>
<dbReference type="EC" id="5.6.2.3" evidence="1"/>
<keyword evidence="4" id="KW-0418">Kinase</keyword>
<keyword evidence="1" id="KW-0233">DNA recombination</keyword>
<name>A0A5K1JZJ1_9APHY</name>
<dbReference type="PANTHER" id="PTHR47642">
    <property type="entry name" value="ATP-DEPENDENT DNA HELICASE"/>
    <property type="match status" value="1"/>
</dbReference>
<dbReference type="GO" id="GO:0016887">
    <property type="term" value="F:ATP hydrolysis activity"/>
    <property type="evidence" value="ECO:0007669"/>
    <property type="project" value="RHEA"/>
</dbReference>
<comment type="catalytic activity">
    <reaction evidence="1">
        <text>ATP + H2O = ADP + phosphate + H(+)</text>
        <dbReference type="Rhea" id="RHEA:13065"/>
        <dbReference type="ChEBI" id="CHEBI:15377"/>
        <dbReference type="ChEBI" id="CHEBI:15378"/>
        <dbReference type="ChEBI" id="CHEBI:30616"/>
        <dbReference type="ChEBI" id="CHEBI:43474"/>
        <dbReference type="ChEBI" id="CHEBI:456216"/>
        <dbReference type="EC" id="5.6.2.3"/>
    </reaction>
</comment>
<keyword evidence="1" id="KW-0234">DNA repair</keyword>
<protein>
    <recommendedName>
        <fullName evidence="1">ATP-dependent DNA helicase</fullName>
        <ecNumber evidence="1">5.6.2.3</ecNumber>
    </recommendedName>
</protein>
<feature type="compositionally biased region" description="Basic and acidic residues" evidence="2">
    <location>
        <begin position="143"/>
        <end position="156"/>
    </location>
</feature>
<keyword evidence="1" id="KW-0347">Helicase</keyword>
<dbReference type="InterPro" id="IPR010285">
    <property type="entry name" value="DNA_helicase_pif1-like_DEAD"/>
</dbReference>
<dbReference type="GO" id="GO:0016301">
    <property type="term" value="F:kinase activity"/>
    <property type="evidence" value="ECO:0007669"/>
    <property type="project" value="UniProtKB-KW"/>
</dbReference>
<dbReference type="EMBL" id="LR726870">
    <property type="protein sequence ID" value="VWO98313.1"/>
    <property type="molecule type" value="Genomic_DNA"/>
</dbReference>
<dbReference type="InterPro" id="IPR027417">
    <property type="entry name" value="P-loop_NTPase"/>
</dbReference>
<sequence>MMQGGPQGGELEHTGETGDGEDDFDLFERPDAFDLYEDVNQSVPTEEALRTVIGDKARQVLDMCYGGGGGGGGQQQHVSRGDVQMRSIEAKDECPLLLQRATMRLLKRQRRPKSTSEDDSEQRPRKKRRYREQLEEMTTETLRNNEESSTHRDGHTGVDIGALIDEVVEDMGLRSNPEQERAFRIVADHMRDPERYDQLLMYIAGVGGTGKTHVIKAMLRLFSLSGRGGEMLVAAPTGAAALNVEGYTIHSLLMMPAKLKGESLRELVKLWRKVRYLVIDEVSMIGASFLADICHRLQQAKGEHGVAALRPFGGVNIIFTGDFGQLKPVLAKPLFDHQCINHPGLQMIRECTGVDNLTGIFLWRQVETVVKLTKNQRQSSDPAYAELLGRIRLGLGRANPDAATGGPSDVDILHRRMLAHVAVDNPGSLTQFRDAPVIVGTKALRDALNGRIIYQKAKEANQMVETFYAKDTYRRKAVSRDFQKGLWKLPTKTTQDALGMLPMFSGMRVMLRENIAFGNRLVNGTEGTVVNVIYEVVEGKKYASVAYVRVPGAGNVCKDLEADVVPIFPETVSFKVQISVNGKTVNRSISRTQLPLLPAYAYTDYKSQGKSLTHAIVDLDSAMTLQGVYVMLSRVKTLNGLLILRGFSSSKICGCLSQELRDELARIDALAERTTRIWEKRRDLGGRMGSPAMERGGDTDF</sequence>
<dbReference type="GO" id="GO:0043139">
    <property type="term" value="F:5'-3' DNA helicase activity"/>
    <property type="evidence" value="ECO:0007669"/>
    <property type="project" value="UniProtKB-EC"/>
</dbReference>
<dbReference type="SMART" id="SM00382">
    <property type="entry name" value="AAA"/>
    <property type="match status" value="1"/>
</dbReference>
<dbReference type="InterPro" id="IPR003593">
    <property type="entry name" value="AAA+_ATPase"/>
</dbReference>
<keyword evidence="4" id="KW-0808">Transferase</keyword>
<keyword evidence="1" id="KW-0227">DNA damage</keyword>
<evidence type="ECO:0000256" key="1">
    <source>
        <dbReference type="RuleBase" id="RU363044"/>
    </source>
</evidence>
<evidence type="ECO:0000259" key="3">
    <source>
        <dbReference type="SMART" id="SM00382"/>
    </source>
</evidence>
<comment type="cofactor">
    <cofactor evidence="1">
        <name>Mg(2+)</name>
        <dbReference type="ChEBI" id="CHEBI:18420"/>
    </cofactor>
</comment>
<evidence type="ECO:0000313" key="4">
    <source>
        <dbReference type="EMBL" id="VWO98313.1"/>
    </source>
</evidence>
<dbReference type="SUPFAM" id="SSF52540">
    <property type="entry name" value="P-loop containing nucleoside triphosphate hydrolases"/>
    <property type="match status" value="2"/>
</dbReference>
<dbReference type="CDD" id="cd18809">
    <property type="entry name" value="SF1_C_RecD"/>
    <property type="match status" value="1"/>
</dbReference>